<proteinExistence type="predicted"/>
<sequence length="97" mass="10986">MKEKRVLPLAVDQFTPKTPPLFKVVTDRILLSGGTVRRHLEAFGYHHCASIRRSSMREKAKLSWKEARLEAETCSLVVSTEDGACVQEETKAPVWMT</sequence>
<dbReference type="AlphaFoldDB" id="A0A3P6QFI9"/>
<dbReference type="OrthoDB" id="6287258at2759"/>
<gene>
    <name evidence="1" type="ORF">DILT_LOCUS1225</name>
</gene>
<feature type="non-terminal residue" evidence="1">
    <location>
        <position position="97"/>
    </location>
</feature>
<accession>A0A3P6QFI9</accession>
<name>A0A3P6QFI9_DIBLA</name>
<dbReference type="Proteomes" id="UP000281553">
    <property type="component" value="Unassembled WGS sequence"/>
</dbReference>
<keyword evidence="2" id="KW-1185">Reference proteome</keyword>
<organism evidence="1 2">
    <name type="scientific">Dibothriocephalus latus</name>
    <name type="common">Fish tapeworm</name>
    <name type="synonym">Diphyllobothrium latum</name>
    <dbReference type="NCBI Taxonomy" id="60516"/>
    <lineage>
        <taxon>Eukaryota</taxon>
        <taxon>Metazoa</taxon>
        <taxon>Spiralia</taxon>
        <taxon>Lophotrochozoa</taxon>
        <taxon>Platyhelminthes</taxon>
        <taxon>Cestoda</taxon>
        <taxon>Eucestoda</taxon>
        <taxon>Diphyllobothriidea</taxon>
        <taxon>Diphyllobothriidae</taxon>
        <taxon>Dibothriocephalus</taxon>
    </lineage>
</organism>
<evidence type="ECO:0000313" key="1">
    <source>
        <dbReference type="EMBL" id="VDK41283.1"/>
    </source>
</evidence>
<dbReference type="EMBL" id="UYRU01007625">
    <property type="protein sequence ID" value="VDK41283.1"/>
    <property type="molecule type" value="Genomic_DNA"/>
</dbReference>
<reference evidence="1 2" key="1">
    <citation type="submission" date="2018-11" db="EMBL/GenBank/DDBJ databases">
        <authorList>
            <consortium name="Pathogen Informatics"/>
        </authorList>
    </citation>
    <scope>NUCLEOTIDE SEQUENCE [LARGE SCALE GENOMIC DNA]</scope>
</reference>
<evidence type="ECO:0000313" key="2">
    <source>
        <dbReference type="Proteomes" id="UP000281553"/>
    </source>
</evidence>
<protein>
    <submittedName>
        <fullName evidence="1">Uncharacterized protein</fullName>
    </submittedName>
</protein>